<protein>
    <submittedName>
        <fullName evidence="2">Iron-containing redox enzyme family protein</fullName>
    </submittedName>
</protein>
<sequence length="350" mass="38928">MSSRIERLVGVPGNAQDFWATVDCISAWLALPAEELDDSLSEVDRVQTVSAVRAINAAAASDPNAFFAQQKLLARIYDLTIRIPNQPTAEGSVALHEVTRLLETATLAAENKFIPDGLLDQAPTDGKAYLSWLKTMARQHRVFKHSYYNEFIHDHAGVEDLRTYILQESVVDGRFDDLLAMMQVGTSGPAKMEIATNFWDEMGNGNPAEVHTTLFNKIFEVFQITDEELDRVLTANALLSGNLAVMLCRYRHLYAEAVGFLGMTEWLVPDRFKSVVSAWERLGLPDVGIVYHRLHITIDSVHAAGWFHNIVAPAAGTESMRRGIARGTLWRLNSSARYLDERLAGSTQPA</sequence>
<reference evidence="3" key="1">
    <citation type="submission" date="2023-07" db="EMBL/GenBank/DDBJ databases">
        <title>30 novel species of actinomycetes from the DSMZ collection.</title>
        <authorList>
            <person name="Nouioui I."/>
        </authorList>
    </citation>
    <scope>NUCLEOTIDE SEQUENCE [LARGE SCALE GENOMIC DNA]</scope>
    <source>
        <strain evidence="3">DSM 44399</strain>
    </source>
</reference>
<gene>
    <name evidence="2" type="ORF">RM423_18150</name>
</gene>
<accession>A0ABU2JEA8</accession>
<proteinExistence type="predicted"/>
<organism evidence="2 3">
    <name type="scientific">Jatrophihabitans lederbergiae</name>
    <dbReference type="NCBI Taxonomy" id="3075547"/>
    <lineage>
        <taxon>Bacteria</taxon>
        <taxon>Bacillati</taxon>
        <taxon>Actinomycetota</taxon>
        <taxon>Actinomycetes</taxon>
        <taxon>Jatrophihabitantales</taxon>
        <taxon>Jatrophihabitantaceae</taxon>
        <taxon>Jatrophihabitans</taxon>
    </lineage>
</organism>
<evidence type="ECO:0000313" key="2">
    <source>
        <dbReference type="EMBL" id="MDT0263310.1"/>
    </source>
</evidence>
<dbReference type="EMBL" id="JAVREH010000035">
    <property type="protein sequence ID" value="MDT0263310.1"/>
    <property type="molecule type" value="Genomic_DNA"/>
</dbReference>
<dbReference type="Gene3D" id="1.20.910.10">
    <property type="entry name" value="Heme oxygenase-like"/>
    <property type="match status" value="1"/>
</dbReference>
<evidence type="ECO:0000313" key="3">
    <source>
        <dbReference type="Proteomes" id="UP001183176"/>
    </source>
</evidence>
<comment type="caution">
    <text evidence="2">The sequence shown here is derived from an EMBL/GenBank/DDBJ whole genome shotgun (WGS) entry which is preliminary data.</text>
</comment>
<evidence type="ECO:0000256" key="1">
    <source>
        <dbReference type="ARBA" id="ARBA00023002"/>
    </source>
</evidence>
<dbReference type="PANTHER" id="PTHR40279:SF3">
    <property type="entry name" value="4-AMINOBENZOATE SYNTHASE"/>
    <property type="match status" value="1"/>
</dbReference>
<dbReference type="PANTHER" id="PTHR40279">
    <property type="entry name" value="PQQC-LIKE PROTEIN"/>
    <property type="match status" value="1"/>
</dbReference>
<dbReference type="Proteomes" id="UP001183176">
    <property type="component" value="Unassembled WGS sequence"/>
</dbReference>
<dbReference type="Pfam" id="PF14518">
    <property type="entry name" value="Haem_oxygenas_2"/>
    <property type="match status" value="1"/>
</dbReference>
<name>A0ABU2JEA8_9ACTN</name>
<dbReference type="SUPFAM" id="SSF48613">
    <property type="entry name" value="Heme oxygenase-like"/>
    <property type="match status" value="1"/>
</dbReference>
<dbReference type="InterPro" id="IPR016084">
    <property type="entry name" value="Haem_Oase-like_multi-hlx"/>
</dbReference>
<keyword evidence="1" id="KW-0560">Oxidoreductase</keyword>
<dbReference type="InterPro" id="IPR039068">
    <property type="entry name" value="PqqC-like"/>
</dbReference>
<keyword evidence="3" id="KW-1185">Reference proteome</keyword>
<dbReference type="RefSeq" id="WP_311424458.1">
    <property type="nucleotide sequence ID" value="NZ_JAVREH010000035.1"/>
</dbReference>
<dbReference type="SMART" id="SM01236">
    <property type="entry name" value="Haem_oxygenase_2"/>
    <property type="match status" value="1"/>
</dbReference>